<name>A0A198UCR2_MORCA</name>
<dbReference type="PATRIC" id="fig|480.237.peg.1334"/>
<organism evidence="1 2">
    <name type="scientific">Moraxella catarrhalis</name>
    <name type="common">Branhamella catarrhalis</name>
    <dbReference type="NCBI Taxonomy" id="480"/>
    <lineage>
        <taxon>Bacteria</taxon>
        <taxon>Pseudomonadati</taxon>
        <taxon>Pseudomonadota</taxon>
        <taxon>Gammaproteobacteria</taxon>
        <taxon>Moraxellales</taxon>
        <taxon>Moraxellaceae</taxon>
        <taxon>Moraxella</taxon>
    </lineage>
</organism>
<dbReference type="Proteomes" id="UP000078228">
    <property type="component" value="Unassembled WGS sequence"/>
</dbReference>
<evidence type="ECO:0000313" key="1">
    <source>
        <dbReference type="EMBL" id="OAU94194.1"/>
    </source>
</evidence>
<gene>
    <name evidence="1" type="ORF">AO384_2240</name>
</gene>
<dbReference type="EMBL" id="LXHC01000029">
    <property type="protein sequence ID" value="OAU94194.1"/>
    <property type="molecule type" value="Genomic_DNA"/>
</dbReference>
<proteinExistence type="predicted"/>
<comment type="caution">
    <text evidence="1">The sequence shown here is derived from an EMBL/GenBank/DDBJ whole genome shotgun (WGS) entry which is preliminary data.</text>
</comment>
<sequence length="38" mass="4315">MVNKPLDIQGLCVLAPKSTAPSEISIKFYVQYYFIIHS</sequence>
<dbReference type="AlphaFoldDB" id="A0A198UCR2"/>
<keyword evidence="2" id="KW-1185">Reference proteome</keyword>
<reference evidence="1 2" key="1">
    <citation type="journal article" date="2016" name="Genome Biol. Evol.">
        <title>Comparative Genomic Analyses of the Moraxella catarrhalis Serosensitive and Seroresistant Lineages Demonstrate Their Independent Evolution.</title>
        <authorList>
            <person name="Earl J.P."/>
            <person name="de Vries S.P."/>
            <person name="Ahmed A."/>
            <person name="Powell E."/>
            <person name="Schultz M.P."/>
            <person name="Hermans P.W."/>
            <person name="Hill D.J."/>
            <person name="Zhou Z."/>
            <person name="Constantinidou C.I."/>
            <person name="Hu F.Z."/>
            <person name="Bootsma H.J."/>
            <person name="Ehrlich G.D."/>
        </authorList>
    </citation>
    <scope>NUCLEOTIDE SEQUENCE [LARGE SCALE GENOMIC DNA]</scope>
    <source>
        <strain evidence="1 2">Z7542</strain>
    </source>
</reference>
<protein>
    <submittedName>
        <fullName evidence="1">Uncharacterized protein</fullName>
    </submittedName>
</protein>
<accession>A0A198UCR2</accession>
<evidence type="ECO:0000313" key="2">
    <source>
        <dbReference type="Proteomes" id="UP000078228"/>
    </source>
</evidence>